<evidence type="ECO:0000313" key="3">
    <source>
        <dbReference type="Proteomes" id="UP000091820"/>
    </source>
</evidence>
<reference evidence="3" key="1">
    <citation type="submission" date="2014-03" db="EMBL/GenBank/DDBJ databases">
        <authorList>
            <person name="Aksoy S."/>
            <person name="Warren W."/>
            <person name="Wilson R.K."/>
        </authorList>
    </citation>
    <scope>NUCLEOTIDE SEQUENCE [LARGE SCALE GENOMIC DNA]</scope>
    <source>
        <strain evidence="3">IAEA</strain>
    </source>
</reference>
<dbReference type="VEuPathDB" id="VectorBase:GBRI026269"/>
<sequence>MSVNNIGSGGIIDGQVYKCIRFPLVLLVSWRCLPSSYDIYYPFVYLLDIYYTSVAISFPETVCLVIVVIATKHVVQSRFCTRTRERIFDVINMRNVFNIKLT</sequence>
<evidence type="ECO:0000313" key="2">
    <source>
        <dbReference type="EnsemblMetazoa" id="GBRI026269-PA"/>
    </source>
</evidence>
<name>A0A1A9WNN0_9MUSC</name>
<dbReference type="AlphaFoldDB" id="A0A1A9WNN0"/>
<proteinExistence type="predicted"/>
<reference evidence="2" key="2">
    <citation type="submission" date="2020-05" db="UniProtKB">
        <authorList>
            <consortium name="EnsemblMetazoa"/>
        </authorList>
    </citation>
    <scope>IDENTIFICATION</scope>
    <source>
        <strain evidence="2">IAEA</strain>
    </source>
</reference>
<keyword evidence="3" id="KW-1185">Reference proteome</keyword>
<evidence type="ECO:0000256" key="1">
    <source>
        <dbReference type="SAM" id="Phobius"/>
    </source>
</evidence>
<keyword evidence="1" id="KW-1133">Transmembrane helix</keyword>
<dbReference type="EnsemblMetazoa" id="GBRI026269-RA">
    <property type="protein sequence ID" value="GBRI026269-PA"/>
    <property type="gene ID" value="GBRI026269"/>
</dbReference>
<keyword evidence="1" id="KW-0472">Membrane</keyword>
<protein>
    <submittedName>
        <fullName evidence="2">Uncharacterized protein</fullName>
    </submittedName>
</protein>
<feature type="transmembrane region" description="Helical" evidence="1">
    <location>
        <begin position="49"/>
        <end position="70"/>
    </location>
</feature>
<organism evidence="2 3">
    <name type="scientific">Glossina brevipalpis</name>
    <dbReference type="NCBI Taxonomy" id="37001"/>
    <lineage>
        <taxon>Eukaryota</taxon>
        <taxon>Metazoa</taxon>
        <taxon>Ecdysozoa</taxon>
        <taxon>Arthropoda</taxon>
        <taxon>Hexapoda</taxon>
        <taxon>Insecta</taxon>
        <taxon>Pterygota</taxon>
        <taxon>Neoptera</taxon>
        <taxon>Endopterygota</taxon>
        <taxon>Diptera</taxon>
        <taxon>Brachycera</taxon>
        <taxon>Muscomorpha</taxon>
        <taxon>Hippoboscoidea</taxon>
        <taxon>Glossinidae</taxon>
        <taxon>Glossina</taxon>
    </lineage>
</organism>
<keyword evidence="1" id="KW-0812">Transmembrane</keyword>
<accession>A0A1A9WNN0</accession>
<dbReference type="Proteomes" id="UP000091820">
    <property type="component" value="Unassembled WGS sequence"/>
</dbReference>